<proteinExistence type="predicted"/>
<evidence type="ECO:0000313" key="3">
    <source>
        <dbReference type="Proteomes" id="UP001302349"/>
    </source>
</evidence>
<keyword evidence="3" id="KW-1185">Reference proteome</keyword>
<dbReference type="SUPFAM" id="SSF51182">
    <property type="entry name" value="RmlC-like cupins"/>
    <property type="match status" value="1"/>
</dbReference>
<evidence type="ECO:0000313" key="2">
    <source>
        <dbReference type="EMBL" id="WOK04779.1"/>
    </source>
</evidence>
<sequence>MNRNANYYIDQLNLASHPEGGYFKETYRSVEVTTTKAGQRSISTAIYFLLEAGNFSAFHRIKSDEAWHFYDGDPLSVYMIDQSGMLEEVRLGLDLSAGQKPQTVVPANCWFASRVSAGGKFSLVGCTVAPGFDFQDFEMAERNKLIQEYPQYQSIISSLTRI</sequence>
<dbReference type="RefSeq" id="WP_317487579.1">
    <property type="nucleotide sequence ID" value="NZ_CP136051.1"/>
</dbReference>
<dbReference type="Proteomes" id="UP001302349">
    <property type="component" value="Chromosome"/>
</dbReference>
<dbReference type="CDD" id="cd06121">
    <property type="entry name" value="cupin_YML079wp"/>
    <property type="match status" value="1"/>
</dbReference>
<dbReference type="InterPro" id="IPR039935">
    <property type="entry name" value="YML079W-like"/>
</dbReference>
<dbReference type="Gene3D" id="2.60.120.10">
    <property type="entry name" value="Jelly Rolls"/>
    <property type="match status" value="1"/>
</dbReference>
<name>A0ABZ0IJT6_9BACT</name>
<dbReference type="EMBL" id="CP136051">
    <property type="protein sequence ID" value="WOK04779.1"/>
    <property type="molecule type" value="Genomic_DNA"/>
</dbReference>
<feature type="domain" description="DUF985" evidence="1">
    <location>
        <begin position="7"/>
        <end position="140"/>
    </location>
</feature>
<accession>A0ABZ0IJT6</accession>
<dbReference type="InterPro" id="IPR014710">
    <property type="entry name" value="RmlC-like_jellyroll"/>
</dbReference>
<dbReference type="InterPro" id="IPR009327">
    <property type="entry name" value="Cupin_DUF985"/>
</dbReference>
<reference evidence="2 3" key="1">
    <citation type="journal article" date="2023" name="Microbiol. Resour. Announc.">
        <title>Complete Genome Sequence of Imperialibacter roseus strain P4T.</title>
        <authorList>
            <person name="Tizabi D.R."/>
            <person name="Bachvaroff T."/>
            <person name="Hill R.T."/>
        </authorList>
    </citation>
    <scope>NUCLEOTIDE SEQUENCE [LARGE SCALE GENOMIC DNA]</scope>
    <source>
        <strain evidence="2 3">P4T</strain>
    </source>
</reference>
<gene>
    <name evidence="2" type="ORF">RT717_16985</name>
</gene>
<dbReference type="InterPro" id="IPR011051">
    <property type="entry name" value="RmlC_Cupin_sf"/>
</dbReference>
<organism evidence="2 3">
    <name type="scientific">Imperialibacter roseus</name>
    <dbReference type="NCBI Taxonomy" id="1324217"/>
    <lineage>
        <taxon>Bacteria</taxon>
        <taxon>Pseudomonadati</taxon>
        <taxon>Bacteroidota</taxon>
        <taxon>Cytophagia</taxon>
        <taxon>Cytophagales</taxon>
        <taxon>Flammeovirgaceae</taxon>
        <taxon>Imperialibacter</taxon>
    </lineage>
</organism>
<dbReference type="PANTHER" id="PTHR33387:SF3">
    <property type="entry name" value="DUF985 DOMAIN-CONTAINING PROTEIN"/>
    <property type="match status" value="1"/>
</dbReference>
<dbReference type="Pfam" id="PF06172">
    <property type="entry name" value="Cupin_5"/>
    <property type="match status" value="1"/>
</dbReference>
<protein>
    <submittedName>
        <fullName evidence="2">Cupin domain-containing protein</fullName>
    </submittedName>
</protein>
<dbReference type="PANTHER" id="PTHR33387">
    <property type="entry name" value="RMLC-LIKE JELLY ROLL FOLD PROTEIN"/>
    <property type="match status" value="1"/>
</dbReference>
<evidence type="ECO:0000259" key="1">
    <source>
        <dbReference type="Pfam" id="PF06172"/>
    </source>
</evidence>